<reference evidence="3" key="2">
    <citation type="submission" date="2013-01" db="EMBL/GenBank/DDBJ databases">
        <title>The wheat powdery mildew genome reveals unique evolution of an obligate biotroph.</title>
        <authorList>
            <person name="Oberhaensli S."/>
            <person name="Wicker T."/>
            <person name="Keller B."/>
        </authorList>
    </citation>
    <scope>NUCLEOTIDE SEQUENCE</scope>
    <source>
        <strain evidence="3">96224</strain>
    </source>
</reference>
<dbReference type="SMART" id="SM00325">
    <property type="entry name" value="RhoGEF"/>
    <property type="match status" value="1"/>
</dbReference>
<evidence type="ECO:0000259" key="2">
    <source>
        <dbReference type="PROSITE" id="PS50010"/>
    </source>
</evidence>
<dbReference type="InterPro" id="IPR035899">
    <property type="entry name" value="DBL_dom_sf"/>
</dbReference>
<dbReference type="EMBL" id="UIGY01000034">
    <property type="protein sequence ID" value="SUZ08972.1"/>
    <property type="molecule type" value="Genomic_DNA"/>
</dbReference>
<name>A0A061HL82_BLUGR</name>
<feature type="region of interest" description="Disordered" evidence="1">
    <location>
        <begin position="939"/>
        <end position="966"/>
    </location>
</feature>
<dbReference type="GO" id="GO:0005737">
    <property type="term" value="C:cytoplasm"/>
    <property type="evidence" value="ECO:0007669"/>
    <property type="project" value="TreeGrafter"/>
</dbReference>
<dbReference type="PANTHER" id="PTHR12673:SF159">
    <property type="entry name" value="LD03170P"/>
    <property type="match status" value="1"/>
</dbReference>
<reference evidence="4" key="3">
    <citation type="submission" date="2018-07" db="EMBL/GenBank/DDBJ databases">
        <authorList>
            <person name="Quirk P.G."/>
            <person name="Krulwich T.A."/>
        </authorList>
    </citation>
    <scope>NUCLEOTIDE SEQUENCE</scope>
    <source>
        <strain evidence="4">96224</strain>
    </source>
</reference>
<dbReference type="InterPro" id="IPR051092">
    <property type="entry name" value="FYVE_RhoGEF_PH"/>
</dbReference>
<dbReference type="GO" id="GO:0005085">
    <property type="term" value="F:guanyl-nucleotide exchange factor activity"/>
    <property type="evidence" value="ECO:0007669"/>
    <property type="project" value="InterPro"/>
</dbReference>
<dbReference type="Proteomes" id="UP000053110">
    <property type="component" value="Unassembled WGS sequence"/>
</dbReference>
<organism evidence="4">
    <name type="scientific">Blumeria graminis f. sp. tritici 96224</name>
    <dbReference type="NCBI Taxonomy" id="1268274"/>
    <lineage>
        <taxon>Eukaryota</taxon>
        <taxon>Fungi</taxon>
        <taxon>Dikarya</taxon>
        <taxon>Ascomycota</taxon>
        <taxon>Pezizomycotina</taxon>
        <taxon>Leotiomycetes</taxon>
        <taxon>Erysiphales</taxon>
        <taxon>Erysiphaceae</taxon>
        <taxon>Blumeria</taxon>
    </lineage>
</organism>
<dbReference type="AlphaFoldDB" id="A0A061HL82"/>
<feature type="region of interest" description="Disordered" evidence="1">
    <location>
        <begin position="140"/>
        <end position="176"/>
    </location>
</feature>
<dbReference type="InterPro" id="IPR000219">
    <property type="entry name" value="DH_dom"/>
</dbReference>
<accession>A0A061HL82</accession>
<feature type="compositionally biased region" description="Polar residues" evidence="1">
    <location>
        <begin position="317"/>
        <end position="329"/>
    </location>
</feature>
<feature type="domain" description="DH" evidence="2">
    <location>
        <begin position="247"/>
        <end position="495"/>
    </location>
</feature>
<dbReference type="PANTHER" id="PTHR12673">
    <property type="entry name" value="FACIOGENITAL DYSPLASIA PROTEIN"/>
    <property type="match status" value="1"/>
</dbReference>
<feature type="region of interest" description="Disordered" evidence="1">
    <location>
        <begin position="794"/>
        <end position="816"/>
    </location>
</feature>
<evidence type="ECO:0000313" key="5">
    <source>
        <dbReference type="Proteomes" id="UP000053110"/>
    </source>
</evidence>
<dbReference type="HOGENOM" id="CLU_010210_0_0_1"/>
<feature type="region of interest" description="Disordered" evidence="1">
    <location>
        <begin position="317"/>
        <end position="337"/>
    </location>
</feature>
<evidence type="ECO:0000313" key="3">
    <source>
        <dbReference type="EMBL" id="EPQ66128.1"/>
    </source>
</evidence>
<feature type="non-terminal residue" evidence="4">
    <location>
        <position position="966"/>
    </location>
</feature>
<proteinExistence type="predicted"/>
<gene>
    <name evidence="3" type="ORF">BGT96224_A20088</name>
    <name evidence="4" type="ORF">BGT96224V2_LOCUS2133</name>
</gene>
<dbReference type="Gene3D" id="1.20.900.10">
    <property type="entry name" value="Dbl homology (DH) domain"/>
    <property type="match status" value="1"/>
</dbReference>
<dbReference type="EMBL" id="KE375007">
    <property type="protein sequence ID" value="EPQ66128.1"/>
    <property type="molecule type" value="Genomic_DNA"/>
</dbReference>
<dbReference type="PROSITE" id="PS50010">
    <property type="entry name" value="DH_2"/>
    <property type="match status" value="1"/>
</dbReference>
<sequence length="966" mass="108429">MDLLATGTMALNFEVLSTPTCSRRGSQDSLRKTSCGSSIQVPPYLRNNADNSRETVFENVDLHENSVDLDSSQDEDTLDQLKNISALGLSFECEETEPEKRPIFERFSLESTEDFKNQSSIPSIPFSKWSKNFERHASRRRKTVSCDMGMPASDGDLFQSPGTARRSAHKKSSSGSSFGFVTAVKSASISLASFSVAARSKRTKVSSRQQRTDRSSKASQLGRNSEDSSHISKCAVFDQAVVNRLLHRRRVLEEIINTEESYVADIKFLMHVYVTLLASMPRLSSNFRASINRNLNEILELHEEILGELHRVVPHSEYTQTSLPRSPTRVSPGGHQRWRSLDAVPENSGGVSWLQRIPGMTAEPHIAAEVAKIFGNKARTINRLFIYEEYGAKYELMIKDIGSTQRTIPQWDDFQKGLEALASSLSSINNQQDSAKKAMTVGDLLIKPIQRICRYQLLFSELLRQTPVCDCPDSHLEIETVMVRLKEATTEINQAADDPRKKNLMEKSWLLQDRIIFPDMPDTRSKSLIRSLGHIHLCGVLHVSWQTQDGVDGQNLICLLYRDYLLLASTPNFDQVYIVQACIELSEVGIEEADNGRGLQCYTVQFSWKIVFICDHQLFELTMSACSPKEELEWRRRLTGRSYKERNSRGDQILYSSLSLPVKAFGTIFGKPGSIARCISVHRATTVGSISGLRQVIIKNTNSFKDSTSSNAINRSQSLFTVNRPLVIAPLRSERTRLEALLADVWTRDVLPFPGMAHRARSEHTVRASASLMMRKLSVASIASNFTKRSKSIASLQKNSDEDDEVSRTEDFGSHHSVTESSIGKFLFEEPENLKKSRLSVIQDEKENISHNYSRQNPVDIALGGFDGRILGSTSARVPKNKAGWTFDGHKETKSSIQTSAEDESRRYKPFTLPKSNQMFISSINSDKEAVNCWDVAQSPRKDSNRGKVNGKGKSVLPDGIRSLFR</sequence>
<dbReference type="Pfam" id="PF00621">
    <property type="entry name" value="RhoGEF"/>
    <property type="match status" value="1"/>
</dbReference>
<feature type="region of interest" description="Disordered" evidence="1">
    <location>
        <begin position="202"/>
        <end position="226"/>
    </location>
</feature>
<dbReference type="SUPFAM" id="SSF48065">
    <property type="entry name" value="DBL homology domain (DH-domain)"/>
    <property type="match status" value="1"/>
</dbReference>
<reference evidence="5" key="1">
    <citation type="journal article" date="2013" name="Nat. Genet.">
        <title>The wheat powdery mildew genome shows the unique evolution of an obligate biotroph.</title>
        <authorList>
            <person name="Wicker T."/>
            <person name="Oberhaensli S."/>
            <person name="Parlange F."/>
            <person name="Buchmann J.P."/>
            <person name="Shatalina M."/>
            <person name="Roffler S."/>
            <person name="Ben-David R."/>
            <person name="Dolezel J."/>
            <person name="Simkova H."/>
            <person name="Schulze-Lefert P."/>
            <person name="Spanu P.D."/>
            <person name="Bruggmann R."/>
            <person name="Amselem J."/>
            <person name="Quesneville H."/>
            <person name="Ver Loren van Themaat E."/>
            <person name="Paape T."/>
            <person name="Shimizu K.K."/>
            <person name="Keller B."/>
        </authorList>
    </citation>
    <scope>NUCLEOTIDE SEQUENCE [LARGE SCALE GENOMIC DNA]</scope>
    <source>
        <strain evidence="5">96224</strain>
    </source>
</reference>
<dbReference type="OrthoDB" id="8059989at2759"/>
<evidence type="ECO:0000313" key="4">
    <source>
        <dbReference type="EMBL" id="SUZ08972.1"/>
    </source>
</evidence>
<feature type="compositionally biased region" description="Basic and acidic residues" evidence="1">
    <location>
        <begin position="806"/>
        <end position="816"/>
    </location>
</feature>
<protein>
    <submittedName>
        <fullName evidence="4">BgtA-20088</fullName>
    </submittedName>
</protein>
<evidence type="ECO:0000256" key="1">
    <source>
        <dbReference type="SAM" id="MobiDB-lite"/>
    </source>
</evidence>